<proteinExistence type="predicted"/>
<evidence type="ECO:0000313" key="3">
    <source>
        <dbReference type="EMBL" id="KAF2758104.1"/>
    </source>
</evidence>
<sequence>MRSYFRLSGLASSSSKWPYVTTPVHTHNPGRLKSSSSYSLQTSSFTGDSSSRQVFSRDSASVDGLVSCTRSKGRDNHQHHAGETRHLIKPHVRSERKLRTPSDPVLSLGTKSASQHDLKLQRQTTAKSAPKPDYKDQNKCAKQRDQKDSGSPVVVKAASNSSPRTISFVAGSRKERDAQFAKLQDVKTKSALKPDHEAGNRPDLQNPPLSRAKRKRPTPTSITESVLQKHGVHLYTLAPKCKTDLSFRNPRSLERHGAVDTIAEFKSSALYGTRLQDVLSRFLDRTGRISSRRCESTTAEQYVTQQDWHAKSRAWIHTVQSLDHKLVGVEARTMAAQGFNQDDLRHWAVIVLEKVNTATELLTSEKRIPTFLMLLYLKRSHIPPSCLENFLNLLSALVNRSLHEKKDTVLKEIQSARFFVLVAVRLLRHARQNDIRMLELVVQLILSTYGNVIQEHVRQHKQRVEEAAKVSHIFNTILHLVGLPGKHYSGTGGRASAQARLQFDILHYMNGFEPPLLVSERGYHGLVRVQVDQNKTEPERKWASLKAKSWPPWKADKTGLDAFITPEHGISRSNQVIRWMQQAGYPIPPWARAALIYSGWDTDGSPTIQTRAILPELGHMVQKLREDTMIWMARIQSTRTLNESWACFLAYEQSIRQQAEDTRRKLNECAAEIQTLKTKIMEFEESESLDNWIDKATDKKSRERGLEYDAMKTVLRAWEAKQLELEDWKANARNDIYFAMFKMLFQARMDSRYYGINDELSDSILPGDTPVVAPEPTSPYERIHVERAAPSVETFLEEMKVEGIRPTGRFLSFLLRYAPHLEFAKAVVAIGNGTHIRAVRTYFENPNHQMGRWIARKPDLLLGYVRMLMGGLHTDSTTWAELKGPTVKLSALPELAANENSLYDHLQNILYTPQAFARFHVIVNALLFHALAHDSLWSVVFDAIYRARERKRVKTSAIAQNPYILSFDYVRHIVQQLEEKHVTLGPQSFKVLCICALQAALATAEHTYYPPEDVQHRHRDIALFLRAQFLVMVSRVNMRDLGDPSQDTSRSILLRTPSPRILHHYVRALGALHDVEGIFSLVSFMEWHKDDLQGYTEDIVSGSRDFAKLIVAIRVCIERSWRPQNPSNTEANETLTLLIKQKIESIPQWGGWPDDEQVKLYCGQFCTNDHWKRV</sequence>
<keyword evidence="1" id="KW-0175">Coiled coil</keyword>
<feature type="coiled-coil region" evidence="1">
    <location>
        <begin position="659"/>
        <end position="686"/>
    </location>
</feature>
<dbReference type="GeneID" id="54488075"/>
<feature type="compositionally biased region" description="Basic and acidic residues" evidence="2">
    <location>
        <begin position="172"/>
        <end position="200"/>
    </location>
</feature>
<protein>
    <submittedName>
        <fullName evidence="3">Uncharacterized protein</fullName>
    </submittedName>
</protein>
<dbReference type="Proteomes" id="UP000799437">
    <property type="component" value="Unassembled WGS sequence"/>
</dbReference>
<dbReference type="RefSeq" id="XP_033600555.1">
    <property type="nucleotide sequence ID" value="XM_033747021.1"/>
</dbReference>
<gene>
    <name evidence="3" type="ORF">EJ05DRAFT_500622</name>
</gene>
<keyword evidence="4" id="KW-1185">Reference proteome</keyword>
<evidence type="ECO:0000313" key="4">
    <source>
        <dbReference type="Proteomes" id="UP000799437"/>
    </source>
</evidence>
<accession>A0A6A6W7V6</accession>
<feature type="compositionally biased region" description="Basic and acidic residues" evidence="2">
    <location>
        <begin position="72"/>
        <end position="100"/>
    </location>
</feature>
<feature type="compositionally biased region" description="Low complexity" evidence="2">
    <location>
        <begin position="34"/>
        <end position="44"/>
    </location>
</feature>
<reference evidence="3" key="1">
    <citation type="journal article" date="2020" name="Stud. Mycol.">
        <title>101 Dothideomycetes genomes: a test case for predicting lifestyles and emergence of pathogens.</title>
        <authorList>
            <person name="Haridas S."/>
            <person name="Albert R."/>
            <person name="Binder M."/>
            <person name="Bloem J."/>
            <person name="Labutti K."/>
            <person name="Salamov A."/>
            <person name="Andreopoulos B."/>
            <person name="Baker S."/>
            <person name="Barry K."/>
            <person name="Bills G."/>
            <person name="Bluhm B."/>
            <person name="Cannon C."/>
            <person name="Castanera R."/>
            <person name="Culley D."/>
            <person name="Daum C."/>
            <person name="Ezra D."/>
            <person name="Gonzalez J."/>
            <person name="Henrissat B."/>
            <person name="Kuo A."/>
            <person name="Liang C."/>
            <person name="Lipzen A."/>
            <person name="Lutzoni F."/>
            <person name="Magnuson J."/>
            <person name="Mondo S."/>
            <person name="Nolan M."/>
            <person name="Ohm R."/>
            <person name="Pangilinan J."/>
            <person name="Park H.-J."/>
            <person name="Ramirez L."/>
            <person name="Alfaro M."/>
            <person name="Sun H."/>
            <person name="Tritt A."/>
            <person name="Yoshinaga Y."/>
            <person name="Zwiers L.-H."/>
            <person name="Turgeon B."/>
            <person name="Goodwin S."/>
            <person name="Spatafora J."/>
            <person name="Crous P."/>
            <person name="Grigoriev I."/>
        </authorList>
    </citation>
    <scope>NUCLEOTIDE SEQUENCE</scope>
    <source>
        <strain evidence="3">CBS 121739</strain>
    </source>
</reference>
<evidence type="ECO:0000256" key="2">
    <source>
        <dbReference type="SAM" id="MobiDB-lite"/>
    </source>
</evidence>
<dbReference type="AlphaFoldDB" id="A0A6A6W7V6"/>
<organism evidence="3 4">
    <name type="scientific">Pseudovirgaria hyperparasitica</name>
    <dbReference type="NCBI Taxonomy" id="470096"/>
    <lineage>
        <taxon>Eukaryota</taxon>
        <taxon>Fungi</taxon>
        <taxon>Dikarya</taxon>
        <taxon>Ascomycota</taxon>
        <taxon>Pezizomycotina</taxon>
        <taxon>Dothideomycetes</taxon>
        <taxon>Dothideomycetes incertae sedis</taxon>
        <taxon>Acrospermales</taxon>
        <taxon>Acrospermaceae</taxon>
        <taxon>Pseudovirgaria</taxon>
    </lineage>
</organism>
<dbReference type="EMBL" id="ML996572">
    <property type="protein sequence ID" value="KAF2758104.1"/>
    <property type="molecule type" value="Genomic_DNA"/>
</dbReference>
<name>A0A6A6W7V6_9PEZI</name>
<feature type="compositionally biased region" description="Polar residues" evidence="2">
    <location>
        <begin position="45"/>
        <end position="59"/>
    </location>
</feature>
<evidence type="ECO:0000256" key="1">
    <source>
        <dbReference type="SAM" id="Coils"/>
    </source>
</evidence>
<feature type="compositionally biased region" description="Basic and acidic residues" evidence="2">
    <location>
        <begin position="130"/>
        <end position="148"/>
    </location>
</feature>
<feature type="region of interest" description="Disordered" evidence="2">
    <location>
        <begin position="26"/>
        <end position="223"/>
    </location>
</feature>
<dbReference type="OrthoDB" id="410701at2759"/>